<name>A0ABM9NLR9_9GAMM</name>
<keyword evidence="2 3" id="KW-0175">Coiled coil</keyword>
<protein>
    <submittedName>
        <fullName evidence="4">Predicted membrane fusion protein (MFP) component of efflux pump, membrane anchor protein YbhG</fullName>
    </submittedName>
</protein>
<dbReference type="RefSeq" id="WP_348758100.1">
    <property type="nucleotide sequence ID" value="NZ_OZ026884.1"/>
</dbReference>
<dbReference type="InterPro" id="IPR050465">
    <property type="entry name" value="UPF0194_transport"/>
</dbReference>
<dbReference type="PANTHER" id="PTHR32347:SF23">
    <property type="entry name" value="BLL5650 PROTEIN"/>
    <property type="match status" value="1"/>
</dbReference>
<evidence type="ECO:0000256" key="3">
    <source>
        <dbReference type="SAM" id="Coils"/>
    </source>
</evidence>
<reference evidence="4 5" key="1">
    <citation type="submission" date="2024-04" db="EMBL/GenBank/DDBJ databases">
        <authorList>
            <person name="Cremers G."/>
        </authorList>
    </citation>
    <scope>NUCLEOTIDE SEQUENCE [LARGE SCALE GENOMIC DNA]</scope>
    <source>
        <strain evidence="4">MeCH1-AG</strain>
    </source>
</reference>
<comment type="subcellular location">
    <subcellularLocation>
        <location evidence="1">Cell envelope</location>
    </subcellularLocation>
</comment>
<dbReference type="Gene3D" id="2.40.30.170">
    <property type="match status" value="1"/>
</dbReference>
<proteinExistence type="predicted"/>
<dbReference type="Proteomes" id="UP001497493">
    <property type="component" value="Chromosome"/>
</dbReference>
<dbReference type="EMBL" id="OZ026884">
    <property type="protein sequence ID" value="CAL1241596.1"/>
    <property type="molecule type" value="Genomic_DNA"/>
</dbReference>
<dbReference type="Gene3D" id="2.40.50.100">
    <property type="match status" value="2"/>
</dbReference>
<feature type="coiled-coil region" evidence="3">
    <location>
        <begin position="103"/>
        <end position="161"/>
    </location>
</feature>
<organism evidence="4 5">
    <name type="scientific">Candidatus Methylocalor cossyra</name>
    <dbReference type="NCBI Taxonomy" id="3108543"/>
    <lineage>
        <taxon>Bacteria</taxon>
        <taxon>Pseudomonadati</taxon>
        <taxon>Pseudomonadota</taxon>
        <taxon>Gammaproteobacteria</taxon>
        <taxon>Methylococcales</taxon>
        <taxon>Methylococcaceae</taxon>
        <taxon>Candidatus Methylocalor</taxon>
    </lineage>
</organism>
<evidence type="ECO:0000256" key="1">
    <source>
        <dbReference type="ARBA" id="ARBA00004196"/>
    </source>
</evidence>
<evidence type="ECO:0000256" key="2">
    <source>
        <dbReference type="ARBA" id="ARBA00023054"/>
    </source>
</evidence>
<sequence length="325" mass="35483">MSLCRAWLSPALVIALLAGCRSEQSLPPVVGTLEWDRVELIAEASEPIVHLAVEEGDWVTVGQPLVQLDVAPYQERLEGARSYRERIRSRVLQLQQEPGSESLQRAETRLKEAEQALAAQGREVERLLELARRNLAGPEAVERARAAREAAQRERDDAAAALRDLQVGARKEQLVQGRLALAAAEAALARQEVDFARLTVRAPVEGRVDRLPLKPGDRPQVGQVVAVMLSGPGPHARVYLPEAVRPRVQPGDPARIHIDATGQSFPGVVRSVDDHAVFTPAFLLGKGKRKQLSYPAEIVLEGDVRKLPAGVSVRVELPRLALLAP</sequence>
<keyword evidence="5" id="KW-1185">Reference proteome</keyword>
<evidence type="ECO:0000313" key="5">
    <source>
        <dbReference type="Proteomes" id="UP001497493"/>
    </source>
</evidence>
<accession>A0ABM9NLR9</accession>
<dbReference type="PROSITE" id="PS51257">
    <property type="entry name" value="PROKAR_LIPOPROTEIN"/>
    <property type="match status" value="1"/>
</dbReference>
<dbReference type="Gene3D" id="1.10.287.470">
    <property type="entry name" value="Helix hairpin bin"/>
    <property type="match status" value="1"/>
</dbReference>
<evidence type="ECO:0000313" key="4">
    <source>
        <dbReference type="EMBL" id="CAL1241596.1"/>
    </source>
</evidence>
<dbReference type="PANTHER" id="PTHR32347">
    <property type="entry name" value="EFFLUX SYSTEM COMPONENT YKNX-RELATED"/>
    <property type="match status" value="1"/>
</dbReference>
<gene>
    <name evidence="4" type="ORF">MECH1_V1_2820</name>
</gene>
<dbReference type="SUPFAM" id="SSF111369">
    <property type="entry name" value="HlyD-like secretion proteins"/>
    <property type="match status" value="1"/>
</dbReference>